<dbReference type="RefSeq" id="WP_034873993.1">
    <property type="nucleotide sequence ID" value="NZ_AZMV01000001.1"/>
</dbReference>
<name>W4NAW1_9BIFI</name>
<evidence type="ECO:0000313" key="2">
    <source>
        <dbReference type="Proteomes" id="UP000019155"/>
    </source>
</evidence>
<dbReference type="PROSITE" id="PS51257">
    <property type="entry name" value="PROKAR_LIPOPROTEIN"/>
    <property type="match status" value="1"/>
</dbReference>
<comment type="caution">
    <text evidence="1">The sequence shown here is derived from an EMBL/GenBank/DDBJ whole genome shotgun (WGS) entry which is preliminary data.</text>
</comment>
<dbReference type="PATRIC" id="fig|1435051.3.peg.253"/>
<gene>
    <name evidence="1" type="ORF">BMOU_0257</name>
</gene>
<reference evidence="1 2" key="1">
    <citation type="journal article" date="2014" name="Genome Announc.">
        <title>The Genome Sequence of Bifidobacterium moukalabense DSM 27321 Highlights the Close Phylogenetic Relatedness with the Bifidobacterium dentium Taxon.</title>
        <authorList>
            <person name="Lugli G.A."/>
            <person name="Duranti S."/>
            <person name="Milani C."/>
            <person name="Turroni F."/>
            <person name="Viappiani A."/>
            <person name="Mangifesta M."/>
            <person name="van Sinderen D."/>
            <person name="Ventura M."/>
        </authorList>
    </citation>
    <scope>NUCLEOTIDE SEQUENCE [LARGE SCALE GENOMIC DNA]</scope>
    <source>
        <strain evidence="1 2">DSM 27321</strain>
    </source>
</reference>
<sequence>MKRLMSVILIQLLAVAWLLALYVLFGMSACTHPVEHLLAIPVAVLPPALPVICRLGSDVRVRRWLADLDGE</sequence>
<proteinExistence type="predicted"/>
<protein>
    <submittedName>
        <fullName evidence="1">Uncharacterized protein</fullName>
    </submittedName>
</protein>
<dbReference type="EMBL" id="AZMV01000001">
    <property type="protein sequence ID" value="ETY72243.1"/>
    <property type="molecule type" value="Genomic_DNA"/>
</dbReference>
<evidence type="ECO:0000313" key="1">
    <source>
        <dbReference type="EMBL" id="ETY72243.1"/>
    </source>
</evidence>
<organism evidence="1 2">
    <name type="scientific">Bifidobacterium moukalabense DSM 27321</name>
    <dbReference type="NCBI Taxonomy" id="1435051"/>
    <lineage>
        <taxon>Bacteria</taxon>
        <taxon>Bacillati</taxon>
        <taxon>Actinomycetota</taxon>
        <taxon>Actinomycetes</taxon>
        <taxon>Bifidobacteriales</taxon>
        <taxon>Bifidobacteriaceae</taxon>
        <taxon>Bifidobacterium</taxon>
    </lineage>
</organism>
<accession>W4NAW1</accession>
<dbReference type="AlphaFoldDB" id="W4NAW1"/>
<dbReference type="GeneID" id="97502529"/>
<dbReference type="Proteomes" id="UP000019155">
    <property type="component" value="Unassembled WGS sequence"/>
</dbReference>
<keyword evidence="2" id="KW-1185">Reference proteome</keyword>
<dbReference type="STRING" id="1435051.BMOU_0257"/>